<gene>
    <name evidence="2" type="ORF">B0A55_08723</name>
</gene>
<feature type="compositionally biased region" description="Basic and acidic residues" evidence="1">
    <location>
        <begin position="194"/>
        <end position="206"/>
    </location>
</feature>
<evidence type="ECO:0000313" key="2">
    <source>
        <dbReference type="EMBL" id="TKA68821.1"/>
    </source>
</evidence>
<accession>A0A4U0WZG1</accession>
<name>A0A4U0WZG1_9PEZI</name>
<comment type="caution">
    <text evidence="2">The sequence shown here is derived from an EMBL/GenBank/DDBJ whole genome shotgun (WGS) entry which is preliminary data.</text>
</comment>
<evidence type="ECO:0000256" key="1">
    <source>
        <dbReference type="SAM" id="MobiDB-lite"/>
    </source>
</evidence>
<feature type="region of interest" description="Disordered" evidence="1">
    <location>
        <begin position="126"/>
        <end position="284"/>
    </location>
</feature>
<protein>
    <submittedName>
        <fullName evidence="2">Uncharacterized protein</fullName>
    </submittedName>
</protein>
<proteinExistence type="predicted"/>
<reference evidence="2 3" key="1">
    <citation type="submission" date="2017-03" db="EMBL/GenBank/DDBJ databases">
        <title>Genomes of endolithic fungi from Antarctica.</title>
        <authorList>
            <person name="Coleine C."/>
            <person name="Masonjones S."/>
            <person name="Stajich J.E."/>
        </authorList>
    </citation>
    <scope>NUCLEOTIDE SEQUENCE [LARGE SCALE GENOMIC DNA]</scope>
    <source>
        <strain evidence="2 3">CCFEE 5184</strain>
    </source>
</reference>
<dbReference type="EMBL" id="NAJQ01000484">
    <property type="protein sequence ID" value="TKA68821.1"/>
    <property type="molecule type" value="Genomic_DNA"/>
</dbReference>
<keyword evidence="3" id="KW-1185">Reference proteome</keyword>
<feature type="region of interest" description="Disordered" evidence="1">
    <location>
        <begin position="1"/>
        <end position="94"/>
    </location>
</feature>
<feature type="compositionally biased region" description="Acidic residues" evidence="1">
    <location>
        <begin position="77"/>
        <end position="89"/>
    </location>
</feature>
<sequence length="284" mass="32073">MSAPLRPQVSRTHTWPPSTLRLTTDAPVVSKTEAGSTSTTTDPTPTPKQYLDEDLEDHPEDHFLSPIYSHSDWPSSSDDDDDEEEETDWDAGITDFALFDTDRRRAQETHDQLDARWAAFLSTQHSALQRAAQRNRAETEPETTRPPLPFEDLPGLTPDTSPSLRDDLDVEAVAEGPETRVPGYLTVTLTPPSPEERRVDENDELPHFFFFFSDDDDNDDDAKNKAKRRGSAPPPRPFKAQRPGLRHARTLSGKLHSWRRPGWGLRVIGEEPDEEARAERGMGR</sequence>
<evidence type="ECO:0000313" key="3">
    <source>
        <dbReference type="Proteomes" id="UP000309340"/>
    </source>
</evidence>
<dbReference type="Proteomes" id="UP000309340">
    <property type="component" value="Unassembled WGS sequence"/>
</dbReference>
<dbReference type="AlphaFoldDB" id="A0A4U0WZG1"/>
<organism evidence="2 3">
    <name type="scientific">Friedmanniomyces simplex</name>
    <dbReference type="NCBI Taxonomy" id="329884"/>
    <lineage>
        <taxon>Eukaryota</taxon>
        <taxon>Fungi</taxon>
        <taxon>Dikarya</taxon>
        <taxon>Ascomycota</taxon>
        <taxon>Pezizomycotina</taxon>
        <taxon>Dothideomycetes</taxon>
        <taxon>Dothideomycetidae</taxon>
        <taxon>Mycosphaerellales</taxon>
        <taxon>Teratosphaeriaceae</taxon>
        <taxon>Friedmanniomyces</taxon>
    </lineage>
</organism>
<feature type="compositionally biased region" description="Polar residues" evidence="1">
    <location>
        <begin position="9"/>
        <end position="22"/>
    </location>
</feature>
<feature type="compositionally biased region" description="Basic and acidic residues" evidence="1">
    <location>
        <begin position="275"/>
        <end position="284"/>
    </location>
</feature>
<dbReference type="OrthoDB" id="3901046at2759"/>